<accession>A0A4Y2NVL1</accession>
<name>A0A4Y2NVL1_ARAVE</name>
<organism evidence="1 2">
    <name type="scientific">Araneus ventricosus</name>
    <name type="common">Orbweaver spider</name>
    <name type="synonym">Epeira ventricosa</name>
    <dbReference type="NCBI Taxonomy" id="182803"/>
    <lineage>
        <taxon>Eukaryota</taxon>
        <taxon>Metazoa</taxon>
        <taxon>Ecdysozoa</taxon>
        <taxon>Arthropoda</taxon>
        <taxon>Chelicerata</taxon>
        <taxon>Arachnida</taxon>
        <taxon>Araneae</taxon>
        <taxon>Araneomorphae</taxon>
        <taxon>Entelegynae</taxon>
        <taxon>Araneoidea</taxon>
        <taxon>Araneidae</taxon>
        <taxon>Araneus</taxon>
    </lineage>
</organism>
<comment type="caution">
    <text evidence="1">The sequence shown here is derived from an EMBL/GenBank/DDBJ whole genome shotgun (WGS) entry which is preliminary data.</text>
</comment>
<sequence length="123" mass="14229">MERRYFEHLKTSNLNGLCAEHLRTVGGSRKGQAPSKRKPQQVGGFVYRLLAREGKQTMQIFHSLQWQRSSRCLDATGRMAISEKMALKEAMPFKLRFRRELLSFAGFYGGNFLQIENMEQSIN</sequence>
<reference evidence="1 2" key="1">
    <citation type="journal article" date="2019" name="Sci. Rep.">
        <title>Orb-weaving spider Araneus ventricosus genome elucidates the spidroin gene catalogue.</title>
        <authorList>
            <person name="Kono N."/>
            <person name="Nakamura H."/>
            <person name="Ohtoshi R."/>
            <person name="Moran D.A.P."/>
            <person name="Shinohara A."/>
            <person name="Yoshida Y."/>
            <person name="Fujiwara M."/>
            <person name="Mori M."/>
            <person name="Tomita M."/>
            <person name="Arakawa K."/>
        </authorList>
    </citation>
    <scope>NUCLEOTIDE SEQUENCE [LARGE SCALE GENOMIC DNA]</scope>
</reference>
<proteinExistence type="predicted"/>
<protein>
    <submittedName>
        <fullName evidence="1">Uncharacterized protein</fullName>
    </submittedName>
</protein>
<dbReference type="EMBL" id="BGPR01009852">
    <property type="protein sequence ID" value="GBN42729.1"/>
    <property type="molecule type" value="Genomic_DNA"/>
</dbReference>
<dbReference type="AlphaFoldDB" id="A0A4Y2NVL1"/>
<dbReference type="Proteomes" id="UP000499080">
    <property type="component" value="Unassembled WGS sequence"/>
</dbReference>
<evidence type="ECO:0000313" key="1">
    <source>
        <dbReference type="EMBL" id="GBN42729.1"/>
    </source>
</evidence>
<gene>
    <name evidence="1" type="ORF">AVEN_259840_1</name>
</gene>
<evidence type="ECO:0000313" key="2">
    <source>
        <dbReference type="Proteomes" id="UP000499080"/>
    </source>
</evidence>
<keyword evidence="2" id="KW-1185">Reference proteome</keyword>